<keyword evidence="1" id="KW-1133">Transmembrane helix</keyword>
<feature type="transmembrane region" description="Helical" evidence="1">
    <location>
        <begin position="111"/>
        <end position="127"/>
    </location>
</feature>
<gene>
    <name evidence="2" type="ORF">FPE_LOCUS19648</name>
</gene>
<accession>A0AAD1ZN35</accession>
<proteinExistence type="predicted"/>
<keyword evidence="1" id="KW-0812">Transmembrane</keyword>
<dbReference type="EMBL" id="OU503047">
    <property type="protein sequence ID" value="CAI9772218.1"/>
    <property type="molecule type" value="Genomic_DNA"/>
</dbReference>
<sequence length="131" mass="14893">MKYLMEFSIDHDSYAIVNNLLDTLLSRMVGAAEQPFLKFALQEMGQENLTFLHVVAGKDRYEDILEIVTDDPGKGSGWEEREKILWVGIGNCSLAMVVGLLPWFFGLLIGSIWFFGCGYCLVDYMFFESIC</sequence>
<organism evidence="2 3">
    <name type="scientific">Fraxinus pennsylvanica</name>
    <dbReference type="NCBI Taxonomy" id="56036"/>
    <lineage>
        <taxon>Eukaryota</taxon>
        <taxon>Viridiplantae</taxon>
        <taxon>Streptophyta</taxon>
        <taxon>Embryophyta</taxon>
        <taxon>Tracheophyta</taxon>
        <taxon>Spermatophyta</taxon>
        <taxon>Magnoliopsida</taxon>
        <taxon>eudicotyledons</taxon>
        <taxon>Gunneridae</taxon>
        <taxon>Pentapetalae</taxon>
        <taxon>asterids</taxon>
        <taxon>lamiids</taxon>
        <taxon>Lamiales</taxon>
        <taxon>Oleaceae</taxon>
        <taxon>Oleeae</taxon>
        <taxon>Fraxinus</taxon>
    </lineage>
</organism>
<evidence type="ECO:0000256" key="1">
    <source>
        <dbReference type="SAM" id="Phobius"/>
    </source>
</evidence>
<evidence type="ECO:0000313" key="3">
    <source>
        <dbReference type="Proteomes" id="UP000834106"/>
    </source>
</evidence>
<dbReference type="Proteomes" id="UP000834106">
    <property type="component" value="Chromosome 12"/>
</dbReference>
<dbReference type="AlphaFoldDB" id="A0AAD1ZN35"/>
<reference evidence="2" key="1">
    <citation type="submission" date="2023-05" db="EMBL/GenBank/DDBJ databases">
        <authorList>
            <person name="Huff M."/>
        </authorList>
    </citation>
    <scope>NUCLEOTIDE SEQUENCE</scope>
</reference>
<name>A0AAD1ZN35_9LAMI</name>
<keyword evidence="1" id="KW-0472">Membrane</keyword>
<evidence type="ECO:0000313" key="2">
    <source>
        <dbReference type="EMBL" id="CAI9772218.1"/>
    </source>
</evidence>
<keyword evidence="3" id="KW-1185">Reference proteome</keyword>
<protein>
    <submittedName>
        <fullName evidence="2">Uncharacterized protein</fullName>
    </submittedName>
</protein>